<feature type="coiled-coil region" evidence="7">
    <location>
        <begin position="521"/>
        <end position="552"/>
    </location>
</feature>
<dbReference type="GO" id="GO:0015031">
    <property type="term" value="P:protein transport"/>
    <property type="evidence" value="ECO:0007669"/>
    <property type="project" value="UniProtKB-KW"/>
</dbReference>
<keyword evidence="2" id="KW-1003">Cell membrane</keyword>
<dbReference type="Pfam" id="PF01618">
    <property type="entry name" value="MotA_ExbB"/>
    <property type="match status" value="1"/>
</dbReference>
<dbReference type="RefSeq" id="WP_015202884.1">
    <property type="nucleotide sequence ID" value="NC_019753.1"/>
</dbReference>
<name>K9VZ43_9CYAN</name>
<evidence type="ECO:0000256" key="7">
    <source>
        <dbReference type="SAM" id="Coils"/>
    </source>
</evidence>
<dbReference type="AlphaFoldDB" id="K9VZ43"/>
<dbReference type="EMBL" id="CP003620">
    <property type="protein sequence ID" value="AFZ12767.1"/>
    <property type="molecule type" value="Genomic_DNA"/>
</dbReference>
<evidence type="ECO:0000256" key="6">
    <source>
        <dbReference type="RuleBase" id="RU004057"/>
    </source>
</evidence>
<comment type="subcellular location">
    <subcellularLocation>
        <location evidence="1">Cell membrane</location>
        <topology evidence="1">Multi-pass membrane protein</topology>
    </subcellularLocation>
    <subcellularLocation>
        <location evidence="6">Membrane</location>
        <topology evidence="6">Multi-pass membrane protein</topology>
    </subcellularLocation>
</comment>
<keyword evidence="6" id="KW-0813">Transport</keyword>
<dbReference type="KEGG" id="cep:Cri9333_1884"/>
<evidence type="ECO:0000256" key="1">
    <source>
        <dbReference type="ARBA" id="ARBA00004651"/>
    </source>
</evidence>
<feature type="transmembrane region" description="Helical" evidence="8">
    <location>
        <begin position="117"/>
        <end position="138"/>
    </location>
</feature>
<keyword evidence="3 8" id="KW-0812">Transmembrane</keyword>
<dbReference type="eggNOG" id="COG0840">
    <property type="taxonomic scope" value="Bacteria"/>
</dbReference>
<keyword evidence="4 8" id="KW-1133">Transmembrane helix</keyword>
<evidence type="ECO:0000259" key="9">
    <source>
        <dbReference type="Pfam" id="PF01618"/>
    </source>
</evidence>
<evidence type="ECO:0000313" key="10">
    <source>
        <dbReference type="EMBL" id="AFZ12767.1"/>
    </source>
</evidence>
<dbReference type="Proteomes" id="UP000010472">
    <property type="component" value="Chromosome"/>
</dbReference>
<evidence type="ECO:0000256" key="3">
    <source>
        <dbReference type="ARBA" id="ARBA00022692"/>
    </source>
</evidence>
<evidence type="ECO:0000256" key="4">
    <source>
        <dbReference type="ARBA" id="ARBA00022989"/>
    </source>
</evidence>
<keyword evidence="6" id="KW-0653">Protein transport</keyword>
<evidence type="ECO:0000256" key="8">
    <source>
        <dbReference type="SAM" id="Phobius"/>
    </source>
</evidence>
<feature type="domain" description="MotA/TolQ/ExbB proton channel" evidence="9">
    <location>
        <begin position="114"/>
        <end position="185"/>
    </location>
</feature>
<reference evidence="10 11" key="1">
    <citation type="submission" date="2012-06" db="EMBL/GenBank/DDBJ databases">
        <title>Finished chromosome of genome of Crinalium epipsammum PCC 9333.</title>
        <authorList>
            <consortium name="US DOE Joint Genome Institute"/>
            <person name="Gugger M."/>
            <person name="Coursin T."/>
            <person name="Rippka R."/>
            <person name="Tandeau De Marsac N."/>
            <person name="Huntemann M."/>
            <person name="Wei C.-L."/>
            <person name="Han J."/>
            <person name="Detter J.C."/>
            <person name="Han C."/>
            <person name="Tapia R."/>
            <person name="Davenport K."/>
            <person name="Daligault H."/>
            <person name="Erkkila T."/>
            <person name="Gu W."/>
            <person name="Munk A.C.C."/>
            <person name="Teshima H."/>
            <person name="Xu Y."/>
            <person name="Chain P."/>
            <person name="Chen A."/>
            <person name="Krypides N."/>
            <person name="Mavromatis K."/>
            <person name="Markowitz V."/>
            <person name="Szeto E."/>
            <person name="Ivanova N."/>
            <person name="Mikhailova N."/>
            <person name="Ovchinnikova G."/>
            <person name="Pagani I."/>
            <person name="Pati A."/>
            <person name="Goodwin L."/>
            <person name="Peters L."/>
            <person name="Pitluck S."/>
            <person name="Woyke T."/>
            <person name="Kerfeld C."/>
        </authorList>
    </citation>
    <scope>NUCLEOTIDE SEQUENCE [LARGE SCALE GENOMIC DNA]</scope>
    <source>
        <strain evidence="10 11">PCC 9333</strain>
    </source>
</reference>
<proteinExistence type="inferred from homology"/>
<dbReference type="GO" id="GO:0005886">
    <property type="term" value="C:plasma membrane"/>
    <property type="evidence" value="ECO:0007669"/>
    <property type="project" value="UniProtKB-SubCell"/>
</dbReference>
<feature type="coiled-coil region" evidence="7">
    <location>
        <begin position="459"/>
        <end position="487"/>
    </location>
</feature>
<sequence>MITNLIFIGLTLLIGLFFLGLEIKFTCDYKKYYSQESKDTQDTIKYLNDQLVNQEKIVNGVLELKKFPNWNWIKEHLEGNYRIQDGVFNAQIKDSRFVLKKYPAALTWSIPRSYFKFIPGILTAIGILGTFWGIQIGLQNINLNSTENFSQLLPSIQQLLDGMRTAFLTSLFGLGSASVFTLILAGSEWARTKTRNDLRKKLDKIAWLKTDADLESNQLTAEAIGKATGTQVRDKIAPLINPIKEELREIRAIQAAQNQLTPQEISQQVALAFAPLINPISEHLREIRSTQFAQKQLTSEAIGQQVALALAPGFTEIRNDLLAQRQTIEQQRQELLTTLIQELRTEVVEPVVLRLDESARLTREASQAVRELKDALGEITQSLAESIQTIQRFQENTLGQLQQFAVDLRQILSQFQTETQGVLQQVATEIQRAVSTSIEGLATQRQAFIASARQAATFFQGIQENLQEALKTQAQQQKEMLAGVESQTINILAEANQAFLTQSRTIETVGVQASSVMDTARTNLEATLNNIDENLQNTRNTVQQELENFRINYQSALVTFFNEQNNLLNDTLGQQRDGLAGVVADLQRVFVEEAEQRKELAAQVNDSMARINGTVQRVSELANVVGLSSSERLAQLIELSRTISGEAQRVERAYQNMGNQFNQALDNWNQQIITYLDQATNSQTTFFNQADNSMAKVCNGLNETANGLLDVSQYLVSAANEARMRK</sequence>
<dbReference type="STRING" id="1173022.Cri9333_1884"/>
<protein>
    <recommendedName>
        <fullName evidence="9">MotA/TolQ/ExbB proton channel domain-containing protein</fullName>
    </recommendedName>
</protein>
<keyword evidence="7" id="KW-0175">Coiled coil</keyword>
<feature type="transmembrane region" description="Helical" evidence="8">
    <location>
        <begin position="6"/>
        <end position="25"/>
    </location>
</feature>
<dbReference type="OrthoDB" id="9798009at2"/>
<dbReference type="InterPro" id="IPR002898">
    <property type="entry name" value="MotA_ExbB_proton_chnl"/>
</dbReference>
<organism evidence="10 11">
    <name type="scientific">Crinalium epipsammum PCC 9333</name>
    <dbReference type="NCBI Taxonomy" id="1173022"/>
    <lineage>
        <taxon>Bacteria</taxon>
        <taxon>Bacillati</taxon>
        <taxon>Cyanobacteriota</taxon>
        <taxon>Cyanophyceae</taxon>
        <taxon>Gomontiellales</taxon>
        <taxon>Gomontiellaceae</taxon>
        <taxon>Crinalium</taxon>
    </lineage>
</organism>
<evidence type="ECO:0000256" key="5">
    <source>
        <dbReference type="ARBA" id="ARBA00023136"/>
    </source>
</evidence>
<comment type="similarity">
    <text evidence="6">Belongs to the exbB/tolQ family.</text>
</comment>
<keyword evidence="5 8" id="KW-0472">Membrane</keyword>
<evidence type="ECO:0000313" key="11">
    <source>
        <dbReference type="Proteomes" id="UP000010472"/>
    </source>
</evidence>
<dbReference type="HOGENOM" id="CLU_358586_0_0_3"/>
<dbReference type="PATRIC" id="fig|1173022.3.peg.2033"/>
<feature type="transmembrane region" description="Helical" evidence="8">
    <location>
        <begin position="166"/>
        <end position="185"/>
    </location>
</feature>
<accession>K9VZ43</accession>
<evidence type="ECO:0000256" key="2">
    <source>
        <dbReference type="ARBA" id="ARBA00022475"/>
    </source>
</evidence>
<feature type="coiled-coil region" evidence="7">
    <location>
        <begin position="318"/>
        <end position="378"/>
    </location>
</feature>
<gene>
    <name evidence="10" type="ORF">Cri9333_1884</name>
</gene>
<keyword evidence="11" id="KW-1185">Reference proteome</keyword>